<evidence type="ECO:0000313" key="1">
    <source>
        <dbReference type="EMBL" id="KGD72792.1"/>
    </source>
</evidence>
<dbReference type="SUPFAM" id="SSF53254">
    <property type="entry name" value="Phosphoglycerate mutase-like"/>
    <property type="match status" value="1"/>
</dbReference>
<dbReference type="eggNOG" id="COG0406">
    <property type="taxonomic scope" value="Bacteria"/>
</dbReference>
<dbReference type="EMBL" id="JPKR02000003">
    <property type="protein sequence ID" value="KGD72792.1"/>
    <property type="molecule type" value="Genomic_DNA"/>
</dbReference>
<evidence type="ECO:0008006" key="3">
    <source>
        <dbReference type="Google" id="ProtNLM"/>
    </source>
</evidence>
<reference evidence="1" key="1">
    <citation type="submission" date="2014-12" db="EMBL/GenBank/DDBJ databases">
        <title>The draft genome of the Tatumella morbirosei type strain, LMG23360T isolated from pineapple rot.</title>
        <authorList>
            <person name="Smits T.H."/>
            <person name="Palmer M."/>
            <person name="Venter S.N."/>
            <person name="Duffy B."/>
            <person name="Steenkamp E.T."/>
            <person name="Chan W.Y."/>
            <person name="Coutinho T.A."/>
            <person name="Coetzee M.P."/>
            <person name="De Maayer P."/>
        </authorList>
    </citation>
    <scope>NUCLEOTIDE SEQUENCE [LARGE SCALE GENOMIC DNA]</scope>
    <source>
        <strain evidence="1">LMG 23360</strain>
    </source>
</reference>
<proteinExistence type="predicted"/>
<name>A0A095T7W2_9GAMM</name>
<dbReference type="OrthoDB" id="9156506at2"/>
<comment type="caution">
    <text evidence="1">The sequence shown here is derived from an EMBL/GenBank/DDBJ whole genome shotgun (WGS) entry which is preliminary data.</text>
</comment>
<gene>
    <name evidence="1" type="ORF">HA49_11210</name>
</gene>
<protein>
    <recommendedName>
        <fullName evidence="3">Phosphoglycerate mutase</fullName>
    </recommendedName>
</protein>
<accession>A0A095T7W2</accession>
<organism evidence="1 2">
    <name type="scientific">Tatumella morbirosei</name>
    <dbReference type="NCBI Taxonomy" id="642227"/>
    <lineage>
        <taxon>Bacteria</taxon>
        <taxon>Pseudomonadati</taxon>
        <taxon>Pseudomonadota</taxon>
        <taxon>Gammaproteobacteria</taxon>
        <taxon>Enterobacterales</taxon>
        <taxon>Erwiniaceae</taxon>
        <taxon>Tatumella</taxon>
    </lineage>
</organism>
<sequence length="183" mass="19966">MRHGKPALTSAKMISASAMAEWIKQYDLSDTGDDKPPESCQDLVNRPLKTLSSPLPRAVSSASKLKRLPEMTCELFREAELPVFPVPLLKLSPSHWAVIFRLLWLCGLSPNAESLSMAKARAKQAAQLLIDTSTEHNQSVLLAGHGMINRLIARELISQGWTESARAGKGYWGAAVFESPGGD</sequence>
<keyword evidence="2" id="KW-1185">Reference proteome</keyword>
<dbReference type="Proteomes" id="UP000029577">
    <property type="component" value="Unassembled WGS sequence"/>
</dbReference>
<dbReference type="InterPro" id="IPR013078">
    <property type="entry name" value="His_Pase_superF_clade-1"/>
</dbReference>
<dbReference type="AlphaFoldDB" id="A0A095T7W2"/>
<dbReference type="Pfam" id="PF00300">
    <property type="entry name" value="His_Phos_1"/>
    <property type="match status" value="1"/>
</dbReference>
<evidence type="ECO:0000313" key="2">
    <source>
        <dbReference type="Proteomes" id="UP000029577"/>
    </source>
</evidence>
<dbReference type="InterPro" id="IPR029033">
    <property type="entry name" value="His_PPase_superfam"/>
</dbReference>
<dbReference type="Gene3D" id="3.40.50.1240">
    <property type="entry name" value="Phosphoglycerate mutase-like"/>
    <property type="match status" value="1"/>
</dbReference>
<dbReference type="STRING" id="642227.HA49_11210"/>